<comment type="similarity">
    <text evidence="3">In the C-terminal section; belongs to the PPC synthetase family.</text>
</comment>
<protein>
    <recommendedName>
        <fullName evidence="3">Coenzyme A biosynthesis bifunctional protein CoaBC</fullName>
    </recommendedName>
    <alternativeName>
        <fullName evidence="3">DNA/pantothenate metabolism flavoprotein</fullName>
    </alternativeName>
    <alternativeName>
        <fullName evidence="3">Phosphopantothenoylcysteine synthetase/decarboxylase</fullName>
        <shortName evidence="3">PPCS-PPCDC</shortName>
    </alternativeName>
    <domain>
        <recommendedName>
            <fullName evidence="3">Phosphopantothenoylcysteine decarboxylase</fullName>
            <shortName evidence="3">PPC decarboxylase</shortName>
            <shortName evidence="3">PPC-DC</shortName>
            <ecNumber evidence="3">4.1.1.36</ecNumber>
        </recommendedName>
        <alternativeName>
            <fullName evidence="3">CoaC</fullName>
        </alternativeName>
    </domain>
    <domain>
        <recommendedName>
            <fullName evidence="3">Phosphopantothenate--cysteine ligase</fullName>
            <ecNumber evidence="3">6.3.2.5</ecNumber>
        </recommendedName>
        <alternativeName>
            <fullName evidence="3">CoaB</fullName>
        </alternativeName>
        <alternativeName>
            <fullName evidence="3">Phosphopantothenoylcysteine synthetase</fullName>
            <shortName evidence="3">PPC synthetase</shortName>
            <shortName evidence="3">PPC-S</shortName>
        </alternativeName>
    </domain>
</protein>
<keyword evidence="3" id="KW-0436">Ligase</keyword>
<dbReference type="GO" id="GO:0004632">
    <property type="term" value="F:phosphopantothenate--cysteine ligase activity"/>
    <property type="evidence" value="ECO:0007669"/>
    <property type="project" value="UniProtKB-UniRule"/>
</dbReference>
<evidence type="ECO:0000259" key="5">
    <source>
        <dbReference type="Pfam" id="PF04127"/>
    </source>
</evidence>
<keyword evidence="3" id="KW-0285">Flavoprotein</keyword>
<dbReference type="EC" id="4.1.1.36" evidence="3"/>
<sequence length="411" mass="45560">MVHPSKRIIGEMSDELKGKKLLLGVTGSVSIYKSLDLARSLMRRGAEVKVIMSPDATKLISPTMFHWATGEEVVTEIGGEIEHVSLAEDYDALIVAPATANTISKIANGIADTSVPLTALNFIGMAKKVIVVPAMHLPMYSSPQIRENVEKLRAIGVEVVEPMIVKDLAHYPDVEYLTQYIVAYLLRGRDLSGLKVVVTAGPTREFIDPVRFISNPSSGTMGVDIANEAHFRGADVVLVHGPLSTHHRPYVKTVEVTTTAEMANEVEKLVKTGYDIVVLAGAPADFRPIRTAESKIDSHTEVPEIKLEKTPKISSVIRKYNVFLVGFAAETANSDDELIMKAKQKKERHKFDLIIANNARRKDIAFSSEYNEVFIIGSDDKVEKLDKNYKTIIARYLLDKIKEEYTVRKTQ</sequence>
<keyword evidence="3" id="KW-0288">FMN</keyword>
<dbReference type="InterPro" id="IPR005252">
    <property type="entry name" value="CoaBC"/>
</dbReference>
<proteinExistence type="inferred from homology"/>
<dbReference type="GO" id="GO:0004633">
    <property type="term" value="F:phosphopantothenoylcysteine decarboxylase activity"/>
    <property type="evidence" value="ECO:0007669"/>
    <property type="project" value="UniProtKB-UniRule"/>
</dbReference>
<name>A0A8D5U7D3_9CREN</name>
<evidence type="ECO:0000259" key="4">
    <source>
        <dbReference type="Pfam" id="PF02441"/>
    </source>
</evidence>
<dbReference type="InterPro" id="IPR035929">
    <property type="entry name" value="CoaB-like_sf"/>
</dbReference>
<comment type="cofactor">
    <cofactor evidence="3">
        <name>FMN</name>
        <dbReference type="ChEBI" id="CHEBI:58210"/>
    </cofactor>
    <text evidence="3">Binds 1 FMN per subunit.</text>
</comment>
<comment type="similarity">
    <text evidence="3">In the N-terminal section; belongs to the HFCD (homo-oligomeric flavin containing Cys decarboxylase) superfamily.</text>
</comment>
<dbReference type="GO" id="GO:0046872">
    <property type="term" value="F:metal ion binding"/>
    <property type="evidence" value="ECO:0007669"/>
    <property type="project" value="UniProtKB-KW"/>
</dbReference>
<dbReference type="Proteomes" id="UP000825123">
    <property type="component" value="Chromosome"/>
</dbReference>
<feature type="domain" description="Flavoprotein" evidence="4">
    <location>
        <begin position="19"/>
        <end position="157"/>
    </location>
</feature>
<keyword evidence="7" id="KW-1185">Reference proteome</keyword>
<keyword evidence="1 3" id="KW-0210">Decarboxylase</keyword>
<dbReference type="Gene3D" id="3.40.50.1950">
    <property type="entry name" value="Flavin prenyltransferase-like"/>
    <property type="match status" value="1"/>
</dbReference>
<comment type="catalytic activity">
    <reaction evidence="3">
        <text>N-[(R)-4-phosphopantothenoyl]-L-cysteine + H(+) = (R)-4'-phosphopantetheine + CO2</text>
        <dbReference type="Rhea" id="RHEA:16793"/>
        <dbReference type="ChEBI" id="CHEBI:15378"/>
        <dbReference type="ChEBI" id="CHEBI:16526"/>
        <dbReference type="ChEBI" id="CHEBI:59458"/>
        <dbReference type="ChEBI" id="CHEBI:61723"/>
        <dbReference type="EC" id="4.1.1.36"/>
    </reaction>
</comment>
<dbReference type="UniPathway" id="UPA00241"/>
<dbReference type="NCBIfam" id="TIGR00521">
    <property type="entry name" value="coaBC_dfp"/>
    <property type="match status" value="1"/>
</dbReference>
<feature type="binding site" evidence="3">
    <location>
        <position position="285"/>
    </location>
    <ligand>
        <name>CTP</name>
        <dbReference type="ChEBI" id="CHEBI:37563"/>
    </ligand>
</feature>
<comment type="pathway">
    <text evidence="3">Cofactor biosynthesis; coenzyme A biosynthesis.</text>
</comment>
<dbReference type="PANTHER" id="PTHR14359">
    <property type="entry name" value="HOMO-OLIGOMERIC FLAVIN CONTAINING CYS DECARBOXYLASE FAMILY"/>
    <property type="match status" value="1"/>
</dbReference>
<comment type="caution">
    <text evidence="3">Lacks conserved residue(s) required for the propagation of feature annotation.</text>
</comment>
<reference evidence="6 7" key="1">
    <citation type="submission" date="2021-04" db="EMBL/GenBank/DDBJ databases">
        <title>Complete genome sequence of Stygiolobus sp. KN-1.</title>
        <authorList>
            <person name="Nakamura K."/>
            <person name="Sakai H."/>
            <person name="Kurosawa N."/>
        </authorList>
    </citation>
    <scope>NUCLEOTIDE SEQUENCE [LARGE SCALE GENOMIC DNA]</scope>
    <source>
        <strain evidence="6 7">KN-1</strain>
    </source>
</reference>
<dbReference type="Pfam" id="PF02441">
    <property type="entry name" value="Flavoprotein"/>
    <property type="match status" value="1"/>
</dbReference>
<dbReference type="EC" id="6.3.2.5" evidence="3"/>
<feature type="domain" description="DNA/pantothenate metabolism flavoprotein C-terminal" evidence="5">
    <location>
        <begin position="191"/>
        <end position="403"/>
    </location>
</feature>
<dbReference type="Gene3D" id="3.40.50.10300">
    <property type="entry name" value="CoaB-like"/>
    <property type="match status" value="1"/>
</dbReference>
<dbReference type="EMBL" id="AP024597">
    <property type="protein sequence ID" value="BCU70415.1"/>
    <property type="molecule type" value="Genomic_DNA"/>
</dbReference>
<organism evidence="6 7">
    <name type="scientific">Stygiolobus caldivivus</name>
    <dbReference type="NCBI Taxonomy" id="2824673"/>
    <lineage>
        <taxon>Archaea</taxon>
        <taxon>Thermoproteota</taxon>
        <taxon>Thermoprotei</taxon>
        <taxon>Sulfolobales</taxon>
        <taxon>Sulfolobaceae</taxon>
        <taxon>Stygiolobus</taxon>
    </lineage>
</organism>
<feature type="region of interest" description="Phosphopantothenoylcysteine decarboxylase" evidence="3">
    <location>
        <begin position="1"/>
        <end position="195"/>
    </location>
</feature>
<accession>A0A8D5U7D3</accession>
<evidence type="ECO:0000256" key="3">
    <source>
        <dbReference type="HAMAP-Rule" id="MF_02225"/>
    </source>
</evidence>
<dbReference type="GeneID" id="66163433"/>
<evidence type="ECO:0000313" key="6">
    <source>
        <dbReference type="EMBL" id="BCU70415.1"/>
    </source>
</evidence>
<dbReference type="InterPro" id="IPR003382">
    <property type="entry name" value="Flavoprotein"/>
</dbReference>
<dbReference type="KEGG" id="csty:KN1_17120"/>
<evidence type="ECO:0000256" key="2">
    <source>
        <dbReference type="ARBA" id="ARBA00023239"/>
    </source>
</evidence>
<keyword evidence="3" id="KW-0479">Metal-binding</keyword>
<dbReference type="InterPro" id="IPR007085">
    <property type="entry name" value="DNA/pantothenate-metab_flavo_C"/>
</dbReference>
<dbReference type="PANTHER" id="PTHR14359:SF6">
    <property type="entry name" value="PHOSPHOPANTOTHENOYLCYSTEINE DECARBOXYLASE"/>
    <property type="match status" value="1"/>
</dbReference>
<comment type="function">
    <text evidence="3">Catalyzes two sequential steps in the biosynthesis of coenzyme A. In the first step cysteine is conjugated to 4'-phosphopantothenate to form 4-phosphopantothenoylcysteine. In the second step the latter compound is decarboxylated to form 4'-phosphopantotheine.</text>
</comment>
<keyword evidence="2 3" id="KW-0456">Lyase</keyword>
<dbReference type="GO" id="GO:0071513">
    <property type="term" value="C:phosphopantothenoylcysteine decarboxylase complex"/>
    <property type="evidence" value="ECO:0007669"/>
    <property type="project" value="TreeGrafter"/>
</dbReference>
<dbReference type="GO" id="GO:0015937">
    <property type="term" value="P:coenzyme A biosynthetic process"/>
    <property type="evidence" value="ECO:0007669"/>
    <property type="project" value="UniProtKB-UniRule"/>
</dbReference>
<dbReference type="AlphaFoldDB" id="A0A8D5U7D3"/>
<feature type="region of interest" description="Phosphopantothenate--cysteine ligase" evidence="3">
    <location>
        <begin position="196"/>
        <end position="411"/>
    </location>
</feature>
<dbReference type="Pfam" id="PF04127">
    <property type="entry name" value="DFP"/>
    <property type="match status" value="1"/>
</dbReference>
<evidence type="ECO:0000256" key="1">
    <source>
        <dbReference type="ARBA" id="ARBA00022793"/>
    </source>
</evidence>
<dbReference type="SUPFAM" id="SSF52507">
    <property type="entry name" value="Homo-oligomeric flavin-containing Cys decarboxylases, HFCD"/>
    <property type="match status" value="1"/>
</dbReference>
<evidence type="ECO:0000313" key="7">
    <source>
        <dbReference type="Proteomes" id="UP000825123"/>
    </source>
</evidence>
<gene>
    <name evidence="3" type="primary">coaBC</name>
    <name evidence="6" type="ORF">KN1_17120</name>
</gene>
<dbReference type="InterPro" id="IPR036551">
    <property type="entry name" value="Flavin_trans-like"/>
</dbReference>
<feature type="binding site" evidence="3">
    <location>
        <position position="327"/>
    </location>
    <ligand>
        <name>CTP</name>
        <dbReference type="ChEBI" id="CHEBI:37563"/>
    </ligand>
</feature>
<dbReference type="HAMAP" id="MF_02225">
    <property type="entry name" value="CoaBC"/>
    <property type="match status" value="1"/>
</dbReference>
<feature type="binding site" evidence="3">
    <location>
        <position position="345"/>
    </location>
    <ligand>
        <name>CTP</name>
        <dbReference type="ChEBI" id="CHEBI:37563"/>
    </ligand>
</feature>
<comment type="cofactor">
    <cofactor evidence="3">
        <name>Mg(2+)</name>
        <dbReference type="ChEBI" id="CHEBI:18420"/>
    </cofactor>
</comment>
<dbReference type="SUPFAM" id="SSF102645">
    <property type="entry name" value="CoaB-like"/>
    <property type="match status" value="1"/>
</dbReference>
<dbReference type="RefSeq" id="WP_221287021.1">
    <property type="nucleotide sequence ID" value="NZ_AP024597.1"/>
</dbReference>
<keyword evidence="3" id="KW-0460">Magnesium</keyword>
<feature type="binding site" evidence="3">
    <location>
        <position position="295"/>
    </location>
    <ligand>
        <name>CTP</name>
        <dbReference type="ChEBI" id="CHEBI:37563"/>
    </ligand>
</feature>
<dbReference type="GO" id="GO:0010181">
    <property type="term" value="F:FMN binding"/>
    <property type="evidence" value="ECO:0007669"/>
    <property type="project" value="UniProtKB-UniRule"/>
</dbReference>
<comment type="catalytic activity">
    <reaction evidence="3">
        <text>(R)-4'-phosphopantothenate + L-cysteine + CTP = N-[(R)-4-phosphopantothenoyl]-L-cysteine + CMP + diphosphate + H(+)</text>
        <dbReference type="Rhea" id="RHEA:19397"/>
        <dbReference type="ChEBI" id="CHEBI:10986"/>
        <dbReference type="ChEBI" id="CHEBI:15378"/>
        <dbReference type="ChEBI" id="CHEBI:33019"/>
        <dbReference type="ChEBI" id="CHEBI:35235"/>
        <dbReference type="ChEBI" id="CHEBI:37563"/>
        <dbReference type="ChEBI" id="CHEBI:59458"/>
        <dbReference type="ChEBI" id="CHEBI:60377"/>
        <dbReference type="EC" id="6.3.2.5"/>
    </reaction>
</comment>
<dbReference type="GO" id="GO:0015941">
    <property type="term" value="P:pantothenate catabolic process"/>
    <property type="evidence" value="ECO:0007669"/>
    <property type="project" value="InterPro"/>
</dbReference>
<keyword evidence="3" id="KW-0511">Multifunctional enzyme</keyword>